<keyword evidence="7" id="KW-0812">Transmembrane</keyword>
<dbReference type="PANTHER" id="PTHR10132:SF14">
    <property type="entry name" value="SARCOGLYCAN ALPHA, ISOFORM C"/>
    <property type="match status" value="1"/>
</dbReference>
<evidence type="ECO:0000313" key="14">
    <source>
        <dbReference type="Proteomes" id="UP000694382"/>
    </source>
</evidence>
<keyword evidence="8" id="KW-1133">Transmembrane helix</keyword>
<evidence type="ECO:0000256" key="1">
    <source>
        <dbReference type="ARBA" id="ARBA00002860"/>
    </source>
</evidence>
<keyword evidence="11" id="KW-0206">Cytoskeleton</keyword>
<organism evidence="13 14">
    <name type="scientific">Geospiza parvula</name>
    <name type="common">Small tree-finch</name>
    <name type="synonym">Camarhynchus parvulus</name>
    <dbReference type="NCBI Taxonomy" id="87175"/>
    <lineage>
        <taxon>Eukaryota</taxon>
        <taxon>Metazoa</taxon>
        <taxon>Chordata</taxon>
        <taxon>Craniata</taxon>
        <taxon>Vertebrata</taxon>
        <taxon>Euteleostomi</taxon>
        <taxon>Archelosauria</taxon>
        <taxon>Archosauria</taxon>
        <taxon>Dinosauria</taxon>
        <taxon>Saurischia</taxon>
        <taxon>Theropoda</taxon>
        <taxon>Coelurosauria</taxon>
        <taxon>Aves</taxon>
        <taxon>Neognathae</taxon>
        <taxon>Neoaves</taxon>
        <taxon>Telluraves</taxon>
        <taxon>Australaves</taxon>
        <taxon>Passeriformes</taxon>
        <taxon>Thraupidae</taxon>
        <taxon>Camarhynchus</taxon>
    </lineage>
</organism>
<dbReference type="PANTHER" id="PTHR10132">
    <property type="entry name" value="ALPHA-/EPSILON-SARCOGLYCAN FAMILY MEMBER"/>
    <property type="match status" value="1"/>
</dbReference>
<dbReference type="InterPro" id="IPR006644">
    <property type="entry name" value="Cadg"/>
</dbReference>
<dbReference type="InterPro" id="IPR008908">
    <property type="entry name" value="Sarcoglycan_alpha/epsilon"/>
</dbReference>
<proteinExistence type="inferred from homology"/>
<comment type="function">
    <text evidence="1">Component of the sarcoglycan complex, a subcomplex of the dystrophin-glycoprotein complex which forms a link between the F-actin cytoskeleton and the extracellular matrix.</text>
</comment>
<evidence type="ECO:0000256" key="7">
    <source>
        <dbReference type="ARBA" id="ARBA00022692"/>
    </source>
</evidence>
<feature type="region of interest" description="Disordered" evidence="12">
    <location>
        <begin position="433"/>
        <end position="457"/>
    </location>
</feature>
<evidence type="ECO:0000313" key="13">
    <source>
        <dbReference type="Ensembl" id="ENSCPVP00000027396.1"/>
    </source>
</evidence>
<accession>A0A8U8C7L3</accession>
<evidence type="ECO:0000256" key="10">
    <source>
        <dbReference type="ARBA" id="ARBA00023180"/>
    </source>
</evidence>
<dbReference type="GO" id="GO:0005509">
    <property type="term" value="F:calcium ion binding"/>
    <property type="evidence" value="ECO:0007669"/>
    <property type="project" value="InterPro"/>
</dbReference>
<keyword evidence="14" id="KW-1185">Reference proteome</keyword>
<dbReference type="InterPro" id="IPR048346">
    <property type="entry name" value="Sarcoglycan_N"/>
</dbReference>
<keyword evidence="10" id="KW-0325">Glycoprotein</keyword>
<reference evidence="13" key="2">
    <citation type="submission" date="2025-08" db="UniProtKB">
        <authorList>
            <consortium name="Ensembl"/>
        </authorList>
    </citation>
    <scope>IDENTIFICATION</scope>
</reference>
<keyword evidence="5" id="KW-1003">Cell membrane</keyword>
<evidence type="ECO:0000256" key="6">
    <source>
        <dbReference type="ARBA" id="ARBA00022490"/>
    </source>
</evidence>
<keyword evidence="9" id="KW-0472">Membrane</keyword>
<dbReference type="Ensembl" id="ENSCPVT00000013947.2">
    <property type="protein sequence ID" value="ENSCPVP00000027396.1"/>
    <property type="gene ID" value="ENSCPVG00000009771.2"/>
</dbReference>
<dbReference type="SMART" id="SM00736">
    <property type="entry name" value="CADG"/>
    <property type="match status" value="1"/>
</dbReference>
<evidence type="ECO:0000256" key="4">
    <source>
        <dbReference type="ARBA" id="ARBA00007721"/>
    </source>
</evidence>
<evidence type="ECO:0000256" key="5">
    <source>
        <dbReference type="ARBA" id="ARBA00022475"/>
    </source>
</evidence>
<protein>
    <submittedName>
        <fullName evidence="13">Uncharacterized protein</fullName>
    </submittedName>
</protein>
<dbReference type="GO" id="GO:0016012">
    <property type="term" value="C:sarcoglycan complex"/>
    <property type="evidence" value="ECO:0007669"/>
    <property type="project" value="InterPro"/>
</dbReference>
<feature type="compositionally biased region" description="Low complexity" evidence="12">
    <location>
        <begin position="59"/>
        <end position="74"/>
    </location>
</feature>
<evidence type="ECO:0000256" key="8">
    <source>
        <dbReference type="ARBA" id="ARBA00022989"/>
    </source>
</evidence>
<evidence type="ECO:0000256" key="3">
    <source>
        <dbReference type="ARBA" id="ARBA00004513"/>
    </source>
</evidence>
<feature type="region of interest" description="Disordered" evidence="12">
    <location>
        <begin position="307"/>
        <end position="326"/>
    </location>
</feature>
<evidence type="ECO:0000256" key="2">
    <source>
        <dbReference type="ARBA" id="ARBA00004245"/>
    </source>
</evidence>
<dbReference type="Proteomes" id="UP000694382">
    <property type="component" value="Chromosome 27"/>
</dbReference>
<dbReference type="InterPro" id="IPR015919">
    <property type="entry name" value="Cadherin-like_sf"/>
</dbReference>
<dbReference type="Pfam" id="PF05510">
    <property type="entry name" value="Sarcoglycan_2"/>
    <property type="match status" value="1"/>
</dbReference>
<reference evidence="13" key="1">
    <citation type="submission" date="2020-02" db="EMBL/GenBank/DDBJ databases">
        <authorList>
            <person name="Enbody D E."/>
            <person name="Pettersson E M."/>
        </authorList>
    </citation>
    <scope>NUCLEOTIDE SEQUENCE [LARGE SCALE GENOMIC DNA]</scope>
</reference>
<name>A0A8U8C7L3_GEOPR</name>
<dbReference type="GO" id="GO:0005856">
    <property type="term" value="C:cytoskeleton"/>
    <property type="evidence" value="ECO:0007669"/>
    <property type="project" value="UniProtKB-SubCell"/>
</dbReference>
<keyword evidence="6" id="KW-0963">Cytoplasm</keyword>
<dbReference type="AlphaFoldDB" id="A0A8U8C7L3"/>
<evidence type="ECO:0000256" key="9">
    <source>
        <dbReference type="ARBA" id="ARBA00023136"/>
    </source>
</evidence>
<evidence type="ECO:0000256" key="12">
    <source>
        <dbReference type="SAM" id="MobiDB-lite"/>
    </source>
</evidence>
<feature type="region of interest" description="Disordered" evidence="12">
    <location>
        <begin position="19"/>
        <end position="160"/>
    </location>
</feature>
<comment type="similarity">
    <text evidence="4">Belongs to the sarcoglycan alpha/epsilon family.</text>
</comment>
<sequence length="457" mass="48192">MGGTRAAGPCRCVTVPSRVTQSSSSPLCVTRRDATLGGDSPTTTPSPPLHRCHRPPQVPVTATPSVPSLVSPSPRSAHACSRLAGGHAGGSRLSPGVPKCPLTATPEWWHRDQPTLGTPRGPSGGHGSPRAAAERRASVTGGGTGGVSPVGPPRGPPRPRWLRQSALAPLPVRNMEGPELLRLWALAALALGVSLATVPDHHVLPELRVPAETGAIFVHELEREPFLEAFSGSEDDDAPVTFRAHLWGHPDLPRWLRLAQRGPGQPGFLYGCPGAPELGMHSIQVLAYNRHTFATASQRLVITVTPTPGTARAPQTPRDGPVVTTGCPHVCPPSLQAGRRRSRPSSWWGTGTWRSCCPRQRGRCSCRPRPGSGSAGTCTWSTSPPPWTAAAASRCPSRAARRGFMSRWAPTAPSRRAWPRPCPRRAAPAVTVASVPWPPATTPSPPTSPSAGATSPW</sequence>
<feature type="compositionally biased region" description="Pro residues" evidence="12">
    <location>
        <begin position="150"/>
        <end position="159"/>
    </location>
</feature>
<comment type="subcellular location">
    <subcellularLocation>
        <location evidence="3">Cell membrane</location>
        <location evidence="3">Sarcolemma</location>
        <topology evidence="3">Single-pass membrane protein</topology>
    </subcellularLocation>
    <subcellularLocation>
        <location evidence="2">Cytoplasm</location>
        <location evidence="2">Cytoskeleton</location>
    </subcellularLocation>
</comment>
<evidence type="ECO:0000256" key="11">
    <source>
        <dbReference type="ARBA" id="ARBA00023212"/>
    </source>
</evidence>
<dbReference type="GO" id="GO:0042383">
    <property type="term" value="C:sarcolemma"/>
    <property type="evidence" value="ECO:0007669"/>
    <property type="project" value="UniProtKB-SubCell"/>
</dbReference>
<dbReference type="SUPFAM" id="SSF49313">
    <property type="entry name" value="Cadherin-like"/>
    <property type="match status" value="1"/>
</dbReference>
<reference evidence="13" key="3">
    <citation type="submission" date="2025-09" db="UniProtKB">
        <authorList>
            <consortium name="Ensembl"/>
        </authorList>
    </citation>
    <scope>IDENTIFICATION</scope>
</reference>
<feature type="compositionally biased region" description="Pro residues" evidence="12">
    <location>
        <begin position="436"/>
        <end position="448"/>
    </location>
</feature>